<feature type="transmembrane region" description="Helical" evidence="4">
    <location>
        <begin position="137"/>
        <end position="158"/>
    </location>
</feature>
<keyword evidence="2 4" id="KW-1133">Transmembrane helix</keyword>
<comment type="similarity">
    <text evidence="4">Belongs to the copper transporter (Ctr) (TC 1.A.56) family. SLC31A subfamily.</text>
</comment>
<dbReference type="Proteomes" id="UP001221142">
    <property type="component" value="Unassembled WGS sequence"/>
</dbReference>
<keyword evidence="4" id="KW-0813">Transport</keyword>
<evidence type="ECO:0000313" key="5">
    <source>
        <dbReference type="EMBL" id="KAJ7635251.1"/>
    </source>
</evidence>
<evidence type="ECO:0000256" key="3">
    <source>
        <dbReference type="ARBA" id="ARBA00023136"/>
    </source>
</evidence>
<sequence>MNHIPPTPRCSLHMLWNTQIIDTCVIFRSWHIRSRTAFLPFCATMMGLAVLYEVLRAFQKRFDARIALELANAIPEVGHIRLPTDEDEDLEAMLRMQHENLNGTPVSLLHRILRATLYGVLVFLSLFLMLVCMTYNAYLILSIVLGATLGHFLFAVPAGEEAREILLR</sequence>
<evidence type="ECO:0000256" key="1">
    <source>
        <dbReference type="ARBA" id="ARBA00022692"/>
    </source>
</evidence>
<protein>
    <recommendedName>
        <fullName evidence="4">Copper transport protein</fullName>
    </recommendedName>
</protein>
<comment type="caution">
    <text evidence="5">The sequence shown here is derived from an EMBL/GenBank/DDBJ whole genome shotgun (WGS) entry which is preliminary data.</text>
</comment>
<keyword evidence="6" id="KW-1185">Reference proteome</keyword>
<proteinExistence type="inferred from homology"/>
<dbReference type="GO" id="GO:0005375">
    <property type="term" value="F:copper ion transmembrane transporter activity"/>
    <property type="evidence" value="ECO:0007669"/>
    <property type="project" value="UniProtKB-UniRule"/>
</dbReference>
<accession>A0AAD7C035</accession>
<keyword evidence="3 4" id="KW-0472">Membrane</keyword>
<name>A0AAD7C035_9AGAR</name>
<feature type="transmembrane region" description="Helical" evidence="4">
    <location>
        <begin position="112"/>
        <end position="131"/>
    </location>
</feature>
<reference evidence="5" key="1">
    <citation type="submission" date="2023-03" db="EMBL/GenBank/DDBJ databases">
        <title>Massive genome expansion in bonnet fungi (Mycena s.s.) driven by repeated elements and novel gene families across ecological guilds.</title>
        <authorList>
            <consortium name="Lawrence Berkeley National Laboratory"/>
            <person name="Harder C.B."/>
            <person name="Miyauchi S."/>
            <person name="Viragh M."/>
            <person name="Kuo A."/>
            <person name="Thoen E."/>
            <person name="Andreopoulos B."/>
            <person name="Lu D."/>
            <person name="Skrede I."/>
            <person name="Drula E."/>
            <person name="Henrissat B."/>
            <person name="Morin E."/>
            <person name="Kohler A."/>
            <person name="Barry K."/>
            <person name="LaButti K."/>
            <person name="Morin E."/>
            <person name="Salamov A."/>
            <person name="Lipzen A."/>
            <person name="Mereny Z."/>
            <person name="Hegedus B."/>
            <person name="Baldrian P."/>
            <person name="Stursova M."/>
            <person name="Weitz H."/>
            <person name="Taylor A."/>
            <person name="Grigoriev I.V."/>
            <person name="Nagy L.G."/>
            <person name="Martin F."/>
            <person name="Kauserud H."/>
        </authorList>
    </citation>
    <scope>NUCLEOTIDE SEQUENCE</scope>
    <source>
        <strain evidence="5">9284</strain>
    </source>
</reference>
<dbReference type="GO" id="GO:0016020">
    <property type="term" value="C:membrane"/>
    <property type="evidence" value="ECO:0007669"/>
    <property type="project" value="UniProtKB-SubCell"/>
</dbReference>
<dbReference type="PANTHER" id="PTHR12483:SF115">
    <property type="entry name" value="COPPER TRANSPORT PROTEIN"/>
    <property type="match status" value="1"/>
</dbReference>
<dbReference type="PANTHER" id="PTHR12483">
    <property type="entry name" value="SOLUTE CARRIER FAMILY 31 COPPER TRANSPORTERS"/>
    <property type="match status" value="1"/>
</dbReference>
<evidence type="ECO:0000256" key="4">
    <source>
        <dbReference type="RuleBase" id="RU367022"/>
    </source>
</evidence>
<comment type="subcellular location">
    <subcellularLocation>
        <location evidence="4">Membrane</location>
        <topology evidence="4">Multi-pass membrane protein</topology>
    </subcellularLocation>
</comment>
<keyword evidence="4" id="KW-0187">Copper transport</keyword>
<evidence type="ECO:0000313" key="6">
    <source>
        <dbReference type="Proteomes" id="UP001221142"/>
    </source>
</evidence>
<keyword evidence="4" id="KW-0186">Copper</keyword>
<gene>
    <name evidence="5" type="ORF">FB45DRAFT_1057129</name>
</gene>
<dbReference type="AlphaFoldDB" id="A0AAD7C035"/>
<dbReference type="Pfam" id="PF04145">
    <property type="entry name" value="Ctr"/>
    <property type="match status" value="1"/>
</dbReference>
<feature type="transmembrane region" description="Helical" evidence="4">
    <location>
        <begin position="37"/>
        <end position="55"/>
    </location>
</feature>
<dbReference type="InterPro" id="IPR007274">
    <property type="entry name" value="Cop_transporter"/>
</dbReference>
<evidence type="ECO:0000256" key="2">
    <source>
        <dbReference type="ARBA" id="ARBA00022989"/>
    </source>
</evidence>
<keyword evidence="1 4" id="KW-0812">Transmembrane</keyword>
<dbReference type="EMBL" id="JARKIF010000007">
    <property type="protein sequence ID" value="KAJ7635251.1"/>
    <property type="molecule type" value="Genomic_DNA"/>
</dbReference>
<keyword evidence="4" id="KW-0406">Ion transport</keyword>
<organism evidence="5 6">
    <name type="scientific">Roridomyces roridus</name>
    <dbReference type="NCBI Taxonomy" id="1738132"/>
    <lineage>
        <taxon>Eukaryota</taxon>
        <taxon>Fungi</taxon>
        <taxon>Dikarya</taxon>
        <taxon>Basidiomycota</taxon>
        <taxon>Agaricomycotina</taxon>
        <taxon>Agaricomycetes</taxon>
        <taxon>Agaricomycetidae</taxon>
        <taxon>Agaricales</taxon>
        <taxon>Marasmiineae</taxon>
        <taxon>Mycenaceae</taxon>
        <taxon>Roridomyces</taxon>
    </lineage>
</organism>